<dbReference type="Proteomes" id="UP000467385">
    <property type="component" value="Chromosome"/>
</dbReference>
<dbReference type="OrthoDB" id="4740807at2"/>
<dbReference type="STRING" id="44010.AWC00_14860"/>
<gene>
    <name evidence="1" type="ORF">MCNS_06270</name>
</gene>
<organism evidence="1 2">
    <name type="scientific">Mycobacterium conspicuum</name>
    <dbReference type="NCBI Taxonomy" id="44010"/>
    <lineage>
        <taxon>Bacteria</taxon>
        <taxon>Bacillati</taxon>
        <taxon>Actinomycetota</taxon>
        <taxon>Actinomycetes</taxon>
        <taxon>Mycobacteriales</taxon>
        <taxon>Mycobacteriaceae</taxon>
        <taxon>Mycobacterium</taxon>
    </lineage>
</organism>
<dbReference type="RefSeq" id="WP_085233469.1">
    <property type="nucleotide sequence ID" value="NZ_AP022613.1"/>
</dbReference>
<dbReference type="EMBL" id="AP022613">
    <property type="protein sequence ID" value="BBZ37564.1"/>
    <property type="molecule type" value="Genomic_DNA"/>
</dbReference>
<name>A0A1X1TAF7_9MYCO</name>
<reference evidence="1 2" key="1">
    <citation type="journal article" date="2019" name="Emerg. Microbes Infect.">
        <title>Comprehensive subspecies identification of 175 nontuberculous mycobacteria species based on 7547 genomic profiles.</title>
        <authorList>
            <person name="Matsumoto Y."/>
            <person name="Kinjo T."/>
            <person name="Motooka D."/>
            <person name="Nabeya D."/>
            <person name="Jung N."/>
            <person name="Uechi K."/>
            <person name="Horii T."/>
            <person name="Iida T."/>
            <person name="Fujita J."/>
            <person name="Nakamura S."/>
        </authorList>
    </citation>
    <scope>NUCLEOTIDE SEQUENCE [LARGE SCALE GENOMIC DNA]</scope>
    <source>
        <strain evidence="1 2">JCM 14738</strain>
    </source>
</reference>
<evidence type="ECO:0000313" key="2">
    <source>
        <dbReference type="Proteomes" id="UP000467385"/>
    </source>
</evidence>
<evidence type="ECO:0000313" key="1">
    <source>
        <dbReference type="EMBL" id="BBZ37564.1"/>
    </source>
</evidence>
<sequence length="80" mass="8902">MRTTVEITAEQHRALSAIAQRRGIRGFSALVQEAVDEYLAKPNADEVEALLGLEGVLTASDAKEMRSRVLRERHGGRRSR</sequence>
<accession>A0A1X1TAF7</accession>
<proteinExistence type="predicted"/>
<dbReference type="AlphaFoldDB" id="A0A1X1TAF7"/>
<keyword evidence="2" id="KW-1185">Reference proteome</keyword>
<protein>
    <submittedName>
        <fullName evidence="1">Uncharacterized protein</fullName>
    </submittedName>
</protein>